<dbReference type="EMBL" id="HBUF01161914">
    <property type="protein sequence ID" value="CAG6650352.1"/>
    <property type="molecule type" value="Transcribed_RNA"/>
</dbReference>
<dbReference type="EMBL" id="HBUF01340034">
    <property type="protein sequence ID" value="CAG6701712.1"/>
    <property type="molecule type" value="Transcribed_RNA"/>
</dbReference>
<dbReference type="EMBL" id="HBUF01521095">
    <property type="protein sequence ID" value="CAG6748903.1"/>
    <property type="molecule type" value="Transcribed_RNA"/>
</dbReference>
<dbReference type="EMBL" id="HBUF01521093">
    <property type="protein sequence ID" value="CAG6748897.1"/>
    <property type="molecule type" value="Transcribed_RNA"/>
</dbReference>
<dbReference type="AlphaFoldDB" id="A0A8D8UBK4"/>
<accession>A0A8D8UBK4</accession>
<organism evidence="1">
    <name type="scientific">Cacopsylla melanoneura</name>
    <dbReference type="NCBI Taxonomy" id="428564"/>
    <lineage>
        <taxon>Eukaryota</taxon>
        <taxon>Metazoa</taxon>
        <taxon>Ecdysozoa</taxon>
        <taxon>Arthropoda</taxon>
        <taxon>Hexapoda</taxon>
        <taxon>Insecta</taxon>
        <taxon>Pterygota</taxon>
        <taxon>Neoptera</taxon>
        <taxon>Paraneoptera</taxon>
        <taxon>Hemiptera</taxon>
        <taxon>Sternorrhyncha</taxon>
        <taxon>Psylloidea</taxon>
        <taxon>Psyllidae</taxon>
        <taxon>Psyllinae</taxon>
        <taxon>Cacopsylla</taxon>
    </lineage>
</organism>
<dbReference type="EMBL" id="HBUF01161910">
    <property type="protein sequence ID" value="CAG6650348.1"/>
    <property type="molecule type" value="Transcribed_RNA"/>
</dbReference>
<dbReference type="EMBL" id="HBUF01340036">
    <property type="protein sequence ID" value="CAG6701720.1"/>
    <property type="molecule type" value="Transcribed_RNA"/>
</dbReference>
<dbReference type="EMBL" id="HBUF01161915">
    <property type="protein sequence ID" value="CAG6650353.1"/>
    <property type="molecule type" value="Transcribed_RNA"/>
</dbReference>
<dbReference type="EMBL" id="HBUF01161913">
    <property type="protein sequence ID" value="CAG6650351.1"/>
    <property type="molecule type" value="Transcribed_RNA"/>
</dbReference>
<sequence length="127" mass="13451">MFSRLKPLGLVACKAVPTTRGVERGFIHCTVLVPQLVVRALVPLKGKVTHGALSTIGIRVCLFAKSIPELVTNVPDVLLTRLEPDSVVVAGTTLLSNSFSKEDATKFLFSLCTLGSAAGTYPTTVLV</sequence>
<dbReference type="EMBL" id="HBUF01161911">
    <property type="protein sequence ID" value="CAG6650349.1"/>
    <property type="molecule type" value="Transcribed_RNA"/>
</dbReference>
<protein>
    <submittedName>
        <fullName evidence="1">Uncharacterized protein</fullName>
    </submittedName>
</protein>
<proteinExistence type="predicted"/>
<name>A0A8D8UBK4_9HEMI</name>
<dbReference type="EMBL" id="HBUF01340032">
    <property type="protein sequence ID" value="CAG6701704.1"/>
    <property type="molecule type" value="Transcribed_RNA"/>
</dbReference>
<dbReference type="EMBL" id="HBUF01340033">
    <property type="protein sequence ID" value="CAG6701708.1"/>
    <property type="molecule type" value="Transcribed_RNA"/>
</dbReference>
<evidence type="ECO:0000313" key="1">
    <source>
        <dbReference type="EMBL" id="CAG6701716.1"/>
    </source>
</evidence>
<dbReference type="EMBL" id="HBUF01521094">
    <property type="protein sequence ID" value="CAG6748900.1"/>
    <property type="molecule type" value="Transcribed_RNA"/>
</dbReference>
<reference evidence="1" key="1">
    <citation type="submission" date="2021-05" db="EMBL/GenBank/DDBJ databases">
        <authorList>
            <person name="Alioto T."/>
            <person name="Alioto T."/>
            <person name="Gomez Garrido J."/>
        </authorList>
    </citation>
    <scope>NUCLEOTIDE SEQUENCE</scope>
</reference>
<dbReference type="EMBL" id="HBUF01161912">
    <property type="protein sequence ID" value="CAG6650350.1"/>
    <property type="molecule type" value="Transcribed_RNA"/>
</dbReference>
<dbReference type="EMBL" id="HBUF01340035">
    <property type="protein sequence ID" value="CAG6701716.1"/>
    <property type="molecule type" value="Transcribed_RNA"/>
</dbReference>